<feature type="region of interest" description="Disordered" evidence="1">
    <location>
        <begin position="13"/>
        <end position="34"/>
    </location>
</feature>
<evidence type="ECO:0000313" key="2">
    <source>
        <dbReference type="EMBL" id="TEB34326.1"/>
    </source>
</evidence>
<keyword evidence="3" id="KW-1185">Reference proteome</keyword>
<gene>
    <name evidence="2" type="ORF">FA13DRAFT_1729838</name>
</gene>
<reference evidence="2 3" key="1">
    <citation type="journal article" date="2019" name="Nat. Ecol. Evol.">
        <title>Megaphylogeny resolves global patterns of mushroom evolution.</title>
        <authorList>
            <person name="Varga T."/>
            <person name="Krizsan K."/>
            <person name="Foldi C."/>
            <person name="Dima B."/>
            <person name="Sanchez-Garcia M."/>
            <person name="Sanchez-Ramirez S."/>
            <person name="Szollosi G.J."/>
            <person name="Szarkandi J.G."/>
            <person name="Papp V."/>
            <person name="Albert L."/>
            <person name="Andreopoulos W."/>
            <person name="Angelini C."/>
            <person name="Antonin V."/>
            <person name="Barry K.W."/>
            <person name="Bougher N.L."/>
            <person name="Buchanan P."/>
            <person name="Buyck B."/>
            <person name="Bense V."/>
            <person name="Catcheside P."/>
            <person name="Chovatia M."/>
            <person name="Cooper J."/>
            <person name="Damon W."/>
            <person name="Desjardin D."/>
            <person name="Finy P."/>
            <person name="Geml J."/>
            <person name="Haridas S."/>
            <person name="Hughes K."/>
            <person name="Justo A."/>
            <person name="Karasinski D."/>
            <person name="Kautmanova I."/>
            <person name="Kiss B."/>
            <person name="Kocsube S."/>
            <person name="Kotiranta H."/>
            <person name="LaButti K.M."/>
            <person name="Lechner B.E."/>
            <person name="Liimatainen K."/>
            <person name="Lipzen A."/>
            <person name="Lukacs Z."/>
            <person name="Mihaltcheva S."/>
            <person name="Morgado L.N."/>
            <person name="Niskanen T."/>
            <person name="Noordeloos M.E."/>
            <person name="Ohm R.A."/>
            <person name="Ortiz-Santana B."/>
            <person name="Ovrebo C."/>
            <person name="Racz N."/>
            <person name="Riley R."/>
            <person name="Savchenko A."/>
            <person name="Shiryaev A."/>
            <person name="Soop K."/>
            <person name="Spirin V."/>
            <person name="Szebenyi C."/>
            <person name="Tomsovsky M."/>
            <person name="Tulloss R.E."/>
            <person name="Uehling J."/>
            <person name="Grigoriev I.V."/>
            <person name="Vagvolgyi C."/>
            <person name="Papp T."/>
            <person name="Martin F.M."/>
            <person name="Miettinen O."/>
            <person name="Hibbett D.S."/>
            <person name="Nagy L.G."/>
        </authorList>
    </citation>
    <scope>NUCLEOTIDE SEQUENCE [LARGE SCALE GENOMIC DNA]</scope>
    <source>
        <strain evidence="2 3">FP101781</strain>
    </source>
</reference>
<dbReference type="OrthoDB" id="759142at2759"/>
<dbReference type="Proteomes" id="UP000298030">
    <property type="component" value="Unassembled WGS sequence"/>
</dbReference>
<accession>A0A4Y7TJH6</accession>
<dbReference type="AlphaFoldDB" id="A0A4Y7TJH6"/>
<feature type="region of interest" description="Disordered" evidence="1">
    <location>
        <begin position="78"/>
        <end position="98"/>
    </location>
</feature>
<dbReference type="EMBL" id="QPFP01000010">
    <property type="protein sequence ID" value="TEB34326.1"/>
    <property type="molecule type" value="Genomic_DNA"/>
</dbReference>
<evidence type="ECO:0000313" key="3">
    <source>
        <dbReference type="Proteomes" id="UP000298030"/>
    </source>
</evidence>
<evidence type="ECO:0000256" key="1">
    <source>
        <dbReference type="SAM" id="MobiDB-lite"/>
    </source>
</evidence>
<comment type="caution">
    <text evidence="2">The sequence shown here is derived from an EMBL/GenBank/DDBJ whole genome shotgun (WGS) entry which is preliminary data.</text>
</comment>
<sequence length="98" mass="10943">MVAVAGTPQLTFNSSYRGITMGGRPRSRDAATISGDRQWPLGETEWRRTTPMIHYDPQSGGTMVVGYRLKPVWRQDGAWPNTVGTSNSHLRHGKDIPY</sequence>
<proteinExistence type="predicted"/>
<protein>
    <submittedName>
        <fullName evidence="2">Uncharacterized protein</fullName>
    </submittedName>
</protein>
<organism evidence="2 3">
    <name type="scientific">Coprinellus micaceus</name>
    <name type="common">Glistening ink-cap mushroom</name>
    <name type="synonym">Coprinus micaceus</name>
    <dbReference type="NCBI Taxonomy" id="71717"/>
    <lineage>
        <taxon>Eukaryota</taxon>
        <taxon>Fungi</taxon>
        <taxon>Dikarya</taxon>
        <taxon>Basidiomycota</taxon>
        <taxon>Agaricomycotina</taxon>
        <taxon>Agaricomycetes</taxon>
        <taxon>Agaricomycetidae</taxon>
        <taxon>Agaricales</taxon>
        <taxon>Agaricineae</taxon>
        <taxon>Psathyrellaceae</taxon>
        <taxon>Coprinellus</taxon>
    </lineage>
</organism>
<name>A0A4Y7TJH6_COPMI</name>